<dbReference type="EMBL" id="LXQA010112369">
    <property type="protein sequence ID" value="MCI18916.1"/>
    <property type="molecule type" value="Genomic_DNA"/>
</dbReference>
<dbReference type="InterPro" id="IPR056789">
    <property type="entry name" value="LRR_R13L1-DRL21"/>
</dbReference>
<feature type="domain" description="R13L1/DRL21-like LRR repeat region" evidence="1">
    <location>
        <begin position="11"/>
        <end position="95"/>
    </location>
</feature>
<sequence length="135" mass="15610">VGKENIGLSVRELGRFPKLWGKLFIKNMENVIDVVEAYDSNLKSKEHIDELTLQWGKETDDSLKDKDVHNMLQPSPNLKKLSIDLYGGTSFPSWAAAFSQGPKYKMYVNIGDNWPRVLWKGRRRFQPFHSTIFIP</sequence>
<name>A0A392Q5T9_9FABA</name>
<comment type="caution">
    <text evidence="2">The sequence shown here is derived from an EMBL/GenBank/DDBJ whole genome shotgun (WGS) entry which is preliminary data.</text>
</comment>
<reference evidence="2 3" key="1">
    <citation type="journal article" date="2018" name="Front. Plant Sci.">
        <title>Red Clover (Trifolium pratense) and Zigzag Clover (T. medium) - A Picture of Genomic Similarities and Differences.</title>
        <authorList>
            <person name="Dluhosova J."/>
            <person name="Istvanek J."/>
            <person name="Nedelnik J."/>
            <person name="Repkova J."/>
        </authorList>
    </citation>
    <scope>NUCLEOTIDE SEQUENCE [LARGE SCALE GENOMIC DNA]</scope>
    <source>
        <strain evidence="3">cv. 10/8</strain>
        <tissue evidence="2">Leaf</tissue>
    </source>
</reference>
<dbReference type="AlphaFoldDB" id="A0A392Q5T9"/>
<dbReference type="PANTHER" id="PTHR47186:SF18">
    <property type="entry name" value="RX N-TERMINAL DOMAIN-CONTAINING PROTEIN"/>
    <property type="match status" value="1"/>
</dbReference>
<evidence type="ECO:0000313" key="3">
    <source>
        <dbReference type="Proteomes" id="UP000265520"/>
    </source>
</evidence>
<protein>
    <submittedName>
        <fullName evidence="2">CC-NBS-LRR resistance protein</fullName>
    </submittedName>
</protein>
<feature type="non-terminal residue" evidence="2">
    <location>
        <position position="1"/>
    </location>
</feature>
<accession>A0A392Q5T9</accession>
<proteinExistence type="predicted"/>
<dbReference type="Pfam" id="PF25019">
    <property type="entry name" value="LRR_R13L1-DRL21"/>
    <property type="match status" value="1"/>
</dbReference>
<organism evidence="2 3">
    <name type="scientific">Trifolium medium</name>
    <dbReference type="NCBI Taxonomy" id="97028"/>
    <lineage>
        <taxon>Eukaryota</taxon>
        <taxon>Viridiplantae</taxon>
        <taxon>Streptophyta</taxon>
        <taxon>Embryophyta</taxon>
        <taxon>Tracheophyta</taxon>
        <taxon>Spermatophyta</taxon>
        <taxon>Magnoliopsida</taxon>
        <taxon>eudicotyledons</taxon>
        <taxon>Gunneridae</taxon>
        <taxon>Pentapetalae</taxon>
        <taxon>rosids</taxon>
        <taxon>fabids</taxon>
        <taxon>Fabales</taxon>
        <taxon>Fabaceae</taxon>
        <taxon>Papilionoideae</taxon>
        <taxon>50 kb inversion clade</taxon>
        <taxon>NPAAA clade</taxon>
        <taxon>Hologalegina</taxon>
        <taxon>IRL clade</taxon>
        <taxon>Trifolieae</taxon>
        <taxon>Trifolium</taxon>
    </lineage>
</organism>
<evidence type="ECO:0000313" key="2">
    <source>
        <dbReference type="EMBL" id="MCI18916.1"/>
    </source>
</evidence>
<keyword evidence="3" id="KW-1185">Reference proteome</keyword>
<dbReference type="PANTHER" id="PTHR47186">
    <property type="entry name" value="LEUCINE-RICH REPEAT-CONTAINING PROTEIN 57"/>
    <property type="match status" value="1"/>
</dbReference>
<dbReference type="Proteomes" id="UP000265520">
    <property type="component" value="Unassembled WGS sequence"/>
</dbReference>
<evidence type="ECO:0000259" key="1">
    <source>
        <dbReference type="Pfam" id="PF25019"/>
    </source>
</evidence>